<protein>
    <recommendedName>
        <fullName evidence="2">Ferrochelatase</fullName>
    </recommendedName>
</protein>
<dbReference type="SUPFAM" id="SSF51197">
    <property type="entry name" value="Clavaminate synthase-like"/>
    <property type="match status" value="1"/>
</dbReference>
<accession>A0A6J5LQ99</accession>
<dbReference type="InterPro" id="IPR037151">
    <property type="entry name" value="AlkB-like_sf"/>
</dbReference>
<proteinExistence type="predicted"/>
<reference evidence="1" key="1">
    <citation type="submission" date="2020-04" db="EMBL/GenBank/DDBJ databases">
        <authorList>
            <person name="Chiriac C."/>
            <person name="Salcher M."/>
            <person name="Ghai R."/>
            <person name="Kavagutti S V."/>
        </authorList>
    </citation>
    <scope>NUCLEOTIDE SEQUENCE</scope>
</reference>
<sequence>MNTELINNNFVVLKNFISANEAKELADQFAQDAVLKNFTGDSQSPKSYTRYNYRHFLYLLCAKTEEVSKIYAGKLLPTYSYARIYLEGGTLEPHLDRESCEVSITLCIHKDINWPIHIKKPDGAIASIELEPGDAAMYRGCIAEHWRDIYTGSKHIQVFLHYVDLEGKNIKHYFDKLVN</sequence>
<organism evidence="1">
    <name type="scientific">uncultured Caudovirales phage</name>
    <dbReference type="NCBI Taxonomy" id="2100421"/>
    <lineage>
        <taxon>Viruses</taxon>
        <taxon>Duplodnaviria</taxon>
        <taxon>Heunggongvirae</taxon>
        <taxon>Uroviricota</taxon>
        <taxon>Caudoviricetes</taxon>
        <taxon>Peduoviridae</taxon>
        <taxon>Maltschvirus</taxon>
        <taxon>Maltschvirus maltsch</taxon>
    </lineage>
</organism>
<dbReference type="EMBL" id="LR796300">
    <property type="protein sequence ID" value="CAB4135423.1"/>
    <property type="molecule type" value="Genomic_DNA"/>
</dbReference>
<gene>
    <name evidence="1" type="ORF">UFOVP285_20</name>
</gene>
<evidence type="ECO:0008006" key="2">
    <source>
        <dbReference type="Google" id="ProtNLM"/>
    </source>
</evidence>
<name>A0A6J5LQ99_9CAUD</name>
<evidence type="ECO:0000313" key="1">
    <source>
        <dbReference type="EMBL" id="CAB4135423.1"/>
    </source>
</evidence>
<dbReference type="Gene3D" id="2.60.120.590">
    <property type="entry name" value="Alpha-ketoglutarate-dependent dioxygenase AlkB-like"/>
    <property type="match status" value="1"/>
</dbReference>